<reference evidence="2" key="1">
    <citation type="journal article" date="2021" name="Mol. Ecol. Resour.">
        <title>Apolygus lucorum genome provides insights into omnivorousness and mesophyll feeding.</title>
        <authorList>
            <person name="Liu Y."/>
            <person name="Liu H."/>
            <person name="Wang H."/>
            <person name="Huang T."/>
            <person name="Liu B."/>
            <person name="Yang B."/>
            <person name="Yin L."/>
            <person name="Li B."/>
            <person name="Zhang Y."/>
            <person name="Zhang S."/>
            <person name="Jiang F."/>
            <person name="Zhang X."/>
            <person name="Ren Y."/>
            <person name="Wang B."/>
            <person name="Wang S."/>
            <person name="Lu Y."/>
            <person name="Wu K."/>
            <person name="Fan W."/>
            <person name="Wang G."/>
        </authorList>
    </citation>
    <scope>NUCLEOTIDE SEQUENCE</scope>
    <source>
        <strain evidence="2">12Hb</strain>
    </source>
</reference>
<keyword evidence="3" id="KW-1185">Reference proteome</keyword>
<dbReference type="EMBL" id="WIXP02000014">
    <property type="protein sequence ID" value="KAF6199849.1"/>
    <property type="molecule type" value="Genomic_DNA"/>
</dbReference>
<dbReference type="Proteomes" id="UP000466442">
    <property type="component" value="Unassembled WGS sequence"/>
</dbReference>
<proteinExistence type="predicted"/>
<accession>A0A8S9WUG8</accession>
<feature type="compositionally biased region" description="Polar residues" evidence="1">
    <location>
        <begin position="93"/>
        <end position="105"/>
    </location>
</feature>
<comment type="caution">
    <text evidence="2">The sequence shown here is derived from an EMBL/GenBank/DDBJ whole genome shotgun (WGS) entry which is preliminary data.</text>
</comment>
<name>A0A8S9WUG8_APOLU</name>
<organism evidence="2 3">
    <name type="scientific">Apolygus lucorum</name>
    <name type="common">Small green plant bug</name>
    <name type="synonym">Lygocoris lucorum</name>
    <dbReference type="NCBI Taxonomy" id="248454"/>
    <lineage>
        <taxon>Eukaryota</taxon>
        <taxon>Metazoa</taxon>
        <taxon>Ecdysozoa</taxon>
        <taxon>Arthropoda</taxon>
        <taxon>Hexapoda</taxon>
        <taxon>Insecta</taxon>
        <taxon>Pterygota</taxon>
        <taxon>Neoptera</taxon>
        <taxon>Paraneoptera</taxon>
        <taxon>Hemiptera</taxon>
        <taxon>Heteroptera</taxon>
        <taxon>Panheteroptera</taxon>
        <taxon>Cimicomorpha</taxon>
        <taxon>Miridae</taxon>
        <taxon>Mirini</taxon>
        <taxon>Apolygus</taxon>
    </lineage>
</organism>
<protein>
    <submittedName>
        <fullName evidence="2">Uncharacterized protein</fullName>
    </submittedName>
</protein>
<feature type="region of interest" description="Disordered" evidence="1">
    <location>
        <begin position="93"/>
        <end position="121"/>
    </location>
</feature>
<gene>
    <name evidence="2" type="ORF">GE061_006147</name>
</gene>
<evidence type="ECO:0000313" key="3">
    <source>
        <dbReference type="Proteomes" id="UP000466442"/>
    </source>
</evidence>
<sequence>MEWGITGVILLDPPHYTGDPDEEFQVWRGLCSLVPHRGPPSSSTIHLLLACGPLQLRETPSLSIRRLSPRYQEIPLPPPLRLPPGPSPAYTGRFTSLPLQPSSPHRTPIGSDEWEPPSLHPASRRYVTTDLDIPRRQIPSTHLAYCRTSAPLQSIASPRTVHHPLCSSPAALPSSEKTTISAATRIYNDGIGISGSIDIEDRLKTYLLLTSSEHFAARTCISHSTSQASRISTTNVGYFSRSISSRKAVQQNR</sequence>
<dbReference type="AlphaFoldDB" id="A0A8S9WUG8"/>
<evidence type="ECO:0000256" key="1">
    <source>
        <dbReference type="SAM" id="MobiDB-lite"/>
    </source>
</evidence>
<evidence type="ECO:0000313" key="2">
    <source>
        <dbReference type="EMBL" id="KAF6199849.1"/>
    </source>
</evidence>